<evidence type="ECO:0000313" key="3">
    <source>
        <dbReference type="EMBL" id="VFK68604.1"/>
    </source>
</evidence>
<evidence type="ECO:0000313" key="2">
    <source>
        <dbReference type="EMBL" id="VFK58861.1"/>
    </source>
</evidence>
<protein>
    <recommendedName>
        <fullName evidence="4">Phage Tail Collar Domain</fullName>
    </recommendedName>
</protein>
<accession>A0A450ZYL6</accession>
<proteinExistence type="predicted"/>
<sequence length="492" mass="51810">MTYSLAHTRHDYAGDGATVSFPFTFRIYDRNQARVVLVAADKSEALQTIDTHYTVSDGPWSTGGNITMNTAPASGTILVIKQDVSPIQGLDLINKGTFPSEGIETSLDRMVILAKQNRAETGRAILAPEHESAALILPHKDARKGKGLKFDGDGKPMATTTDPDSSVATALTHATAAEAARNAASTSETNAAASAANAATSASNAGASAANAATSETNAATSATAAAASAATAAENVTFEVLDGKGDVGTGADQVARGDHLHDAIYVAKTARVVSYIPAGQPIPDEDVGPILVEDFRTVMFWTVFDNNGASFQGYASPFLGSFSEISASTSPPGWVLIGATNLSQSTFSALWNYARHHLLLESLNTWSVGKVRFADNGDGTFRTPNLQGYFRRTWPGGGVDPGRSAGSVQGDAIREIYGSMGVGDGNSNPSAFYHADGVFSTVQEYLWYGNRSSGSHITNSRYLNFHASRVHPVASEVRPHNTAIPYHLCCI</sequence>
<name>A0A450ZYL6_9GAMM</name>
<evidence type="ECO:0000256" key="1">
    <source>
        <dbReference type="SAM" id="MobiDB-lite"/>
    </source>
</evidence>
<feature type="region of interest" description="Disordered" evidence="1">
    <location>
        <begin position="145"/>
        <end position="166"/>
    </location>
</feature>
<dbReference type="EMBL" id="CAADFZ010000005">
    <property type="protein sequence ID" value="VFK58861.1"/>
    <property type="molecule type" value="Genomic_DNA"/>
</dbReference>
<organism evidence="2">
    <name type="scientific">Candidatus Kentrum sp. UNK</name>
    <dbReference type="NCBI Taxonomy" id="2126344"/>
    <lineage>
        <taxon>Bacteria</taxon>
        <taxon>Pseudomonadati</taxon>
        <taxon>Pseudomonadota</taxon>
        <taxon>Gammaproteobacteria</taxon>
        <taxon>Candidatus Kentrum</taxon>
    </lineage>
</organism>
<gene>
    <name evidence="2" type="ORF">BECKUNK1418G_GA0071005_100528</name>
    <name evidence="3" type="ORF">BECKUNK1418H_GA0071006_100428</name>
</gene>
<dbReference type="SUPFAM" id="SSF88874">
    <property type="entry name" value="Receptor-binding domain of short tail fibre protein gp12"/>
    <property type="match status" value="1"/>
</dbReference>
<reference evidence="2" key="1">
    <citation type="submission" date="2019-02" db="EMBL/GenBank/DDBJ databases">
        <authorList>
            <person name="Gruber-Vodicka R. H."/>
            <person name="Seah K. B. B."/>
        </authorList>
    </citation>
    <scope>NUCLEOTIDE SEQUENCE</scope>
    <source>
        <strain evidence="3">BECK_BY19</strain>
        <strain evidence="2">BECK_BY8</strain>
    </source>
</reference>
<dbReference type="AlphaFoldDB" id="A0A450ZYL6"/>
<evidence type="ECO:0008006" key="4">
    <source>
        <dbReference type="Google" id="ProtNLM"/>
    </source>
</evidence>
<dbReference type="EMBL" id="CAADGD010000004">
    <property type="protein sequence ID" value="VFK68604.1"/>
    <property type="molecule type" value="Genomic_DNA"/>
</dbReference>